<protein>
    <submittedName>
        <fullName evidence="3">Cell differentiation family</fullName>
    </submittedName>
</protein>
<organism evidence="3 4">
    <name type="scientific">Tieghemostelium lacteum</name>
    <name type="common">Slime mold</name>
    <name type="synonym">Dictyostelium lacteum</name>
    <dbReference type="NCBI Taxonomy" id="361077"/>
    <lineage>
        <taxon>Eukaryota</taxon>
        <taxon>Amoebozoa</taxon>
        <taxon>Evosea</taxon>
        <taxon>Eumycetozoa</taxon>
        <taxon>Dictyostelia</taxon>
        <taxon>Dictyosteliales</taxon>
        <taxon>Raperosteliaceae</taxon>
        <taxon>Tieghemostelium</taxon>
    </lineage>
</organism>
<name>A0A151ZDF5_TIELA</name>
<feature type="region of interest" description="Disordered" evidence="2">
    <location>
        <begin position="280"/>
        <end position="319"/>
    </location>
</feature>
<keyword evidence="4" id="KW-1185">Reference proteome</keyword>
<feature type="region of interest" description="Disordered" evidence="2">
    <location>
        <begin position="163"/>
        <end position="208"/>
    </location>
</feature>
<gene>
    <name evidence="3" type="ORF">DLAC_06814</name>
</gene>
<dbReference type="GO" id="GO:0030014">
    <property type="term" value="C:CCR4-NOT complex"/>
    <property type="evidence" value="ECO:0007669"/>
    <property type="project" value="InterPro"/>
</dbReference>
<dbReference type="Gene3D" id="1.25.10.10">
    <property type="entry name" value="Leucine-rich Repeat Variant"/>
    <property type="match status" value="1"/>
</dbReference>
<comment type="caution">
    <text evidence="3">The sequence shown here is derived from an EMBL/GenBank/DDBJ whole genome shotgun (WGS) entry which is preliminary data.</text>
</comment>
<dbReference type="InterPro" id="IPR016024">
    <property type="entry name" value="ARM-type_fold"/>
</dbReference>
<feature type="compositionally biased region" description="Low complexity" evidence="2">
    <location>
        <begin position="303"/>
        <end position="317"/>
    </location>
</feature>
<accession>A0A151ZDF5</accession>
<dbReference type="Proteomes" id="UP000076078">
    <property type="component" value="Unassembled WGS sequence"/>
</dbReference>
<dbReference type="OrthoDB" id="1183224at2759"/>
<comment type="similarity">
    <text evidence="1">Belongs to the CNOT9 family.</text>
</comment>
<evidence type="ECO:0000256" key="1">
    <source>
        <dbReference type="ARBA" id="ARBA00006385"/>
    </source>
</evidence>
<dbReference type="InterPro" id="IPR007216">
    <property type="entry name" value="CNOT9"/>
</dbReference>
<dbReference type="EMBL" id="LODT01000031">
    <property type="protein sequence ID" value="KYQ91992.1"/>
    <property type="molecule type" value="Genomic_DNA"/>
</dbReference>
<dbReference type="GO" id="GO:0006402">
    <property type="term" value="P:mRNA catabolic process"/>
    <property type="evidence" value="ECO:0007669"/>
    <property type="project" value="InterPro"/>
</dbReference>
<evidence type="ECO:0000313" key="4">
    <source>
        <dbReference type="Proteomes" id="UP000076078"/>
    </source>
</evidence>
<dbReference type="STRING" id="361077.A0A151ZDF5"/>
<dbReference type="SUPFAM" id="SSF48371">
    <property type="entry name" value="ARM repeat"/>
    <property type="match status" value="1"/>
</dbReference>
<dbReference type="Pfam" id="PF04078">
    <property type="entry name" value="Rcd1"/>
    <property type="match status" value="1"/>
</dbReference>
<evidence type="ECO:0000256" key="2">
    <source>
        <dbReference type="SAM" id="MobiDB-lite"/>
    </source>
</evidence>
<sequence length="615" mass="69298">MLLHQQQKRTEYQNPFDQEFIDSIPSYNFVNPNHRSIPFNNANLNNNNNSSFNNVDQNQLKFDFQSTTKQQKNVAPQSTQQFCLEKDLKSSINNNSFFSSNTSNILQPLPQHKIPPSLNIFQSISPDIEVSNKINNNNSKPISNTKIQYSNSTFIPSRNSIFNNNSSNSKNTSIYSNNTKPTNATTSSLISSSSSTNSSTPPTTNTTSIESINSLIQNQSLNKTPIKSSVITPFPQNSPSPYSIISDSVEDSYLIDNSPPYSSSTSPTLLSPLSLDEMSTEFSISRTPTPQLSTSIQPKSTFKSSPNQQSPSNVPKSRTYVPAVQKSTQQLITDLVQNERREDILNEIVNRSKDDENIPTILWYSPSVVSILVQEIVSIYKYITNQNPKLKARASNRVSNTLTLLQLIAFNSSTKKPFFKSNIVCFIHPFLKTTCDSKPFEYLRLASLNIIGSLIESKNEDNSILAFIESKIIPFLIESEIFLPCLSIMEVGSELSKTAATLIIKKILNANVGLNYFTQPSILPTVLSSLKKMVDSMYPAHMSSRLLKHIVRCYLRLSENVKIRYTLKDSISECFFDGNIEAFIFNQGDVIVKRWFTQFKNNMPFIYTDKKKSKH</sequence>
<feature type="compositionally biased region" description="Polar residues" evidence="2">
    <location>
        <begin position="280"/>
        <end position="302"/>
    </location>
</feature>
<reference evidence="3 4" key="1">
    <citation type="submission" date="2015-12" db="EMBL/GenBank/DDBJ databases">
        <title>Dictyostelia acquired genes for synthesis and detection of signals that induce cell-type specialization by lateral gene transfer from prokaryotes.</title>
        <authorList>
            <person name="Gloeckner G."/>
            <person name="Schaap P."/>
        </authorList>
    </citation>
    <scope>NUCLEOTIDE SEQUENCE [LARGE SCALE GENOMIC DNA]</scope>
    <source>
        <strain evidence="3 4">TK</strain>
    </source>
</reference>
<dbReference type="InterPro" id="IPR011989">
    <property type="entry name" value="ARM-like"/>
</dbReference>
<dbReference type="InParanoid" id="A0A151ZDF5"/>
<proteinExistence type="inferred from homology"/>
<dbReference type="PANTHER" id="PTHR12262">
    <property type="entry name" value="CCR4-NOT TRANSCRIPTION COMPLEX SUBUNIT 9"/>
    <property type="match status" value="1"/>
</dbReference>
<evidence type="ECO:0000313" key="3">
    <source>
        <dbReference type="EMBL" id="KYQ91992.1"/>
    </source>
</evidence>
<dbReference type="AlphaFoldDB" id="A0A151ZDF5"/>